<dbReference type="RefSeq" id="WP_266347984.1">
    <property type="nucleotide sequence ID" value="NZ_JAPKNG010000002.1"/>
</dbReference>
<accession>A0ABU0H414</accession>
<dbReference type="Proteomes" id="UP001241603">
    <property type="component" value="Unassembled WGS sequence"/>
</dbReference>
<keyword evidence="2" id="KW-0119">Carbohydrate metabolism</keyword>
<dbReference type="Gene3D" id="3.40.50.720">
    <property type="entry name" value="NAD(P)-binding Rossmann-like Domain"/>
    <property type="match status" value="1"/>
</dbReference>
<dbReference type="SUPFAM" id="SSF51735">
    <property type="entry name" value="NAD(P)-binding Rossmann-fold domains"/>
    <property type="match status" value="1"/>
</dbReference>
<dbReference type="Pfam" id="PF01370">
    <property type="entry name" value="Epimerase"/>
    <property type="match status" value="1"/>
</dbReference>
<evidence type="ECO:0000313" key="4">
    <source>
        <dbReference type="EMBL" id="MDQ0437047.1"/>
    </source>
</evidence>
<evidence type="ECO:0000259" key="3">
    <source>
        <dbReference type="Pfam" id="PF01370"/>
    </source>
</evidence>
<keyword evidence="1" id="KW-0521">NADP</keyword>
<organism evidence="4 5">
    <name type="scientific">Kaistia dalseonensis</name>
    <dbReference type="NCBI Taxonomy" id="410840"/>
    <lineage>
        <taxon>Bacteria</taxon>
        <taxon>Pseudomonadati</taxon>
        <taxon>Pseudomonadota</taxon>
        <taxon>Alphaproteobacteria</taxon>
        <taxon>Hyphomicrobiales</taxon>
        <taxon>Kaistiaceae</taxon>
        <taxon>Kaistia</taxon>
    </lineage>
</organism>
<comment type="caution">
    <text evidence="4">The sequence shown here is derived from an EMBL/GenBank/DDBJ whole genome shotgun (WGS) entry which is preliminary data.</text>
</comment>
<evidence type="ECO:0000313" key="5">
    <source>
        <dbReference type="Proteomes" id="UP001241603"/>
    </source>
</evidence>
<sequence length="273" mass="29475">MVKNIVVTGAAGHLGAKLALHLQQEGHRVTGLDRIAASGPVPIHAADLSRADDGWARHLEGQDAIVHLAADRSPDAGWKTAVPHNIDAVLNLFEAARRAGVPRVVFASSNWVLGGYRFRKDRLGADTVPDPVNPYGMSKLAGERIGAHFSAAHGLSVICLRIGWTQWTHGNRPGPHMAMGRWGQQMWLSDRDFLDGTTAAATVAHEGFAIVNLMSDNPGMRWSLDETRAVLGFSPQDGAAAVLPFRVRLTEWGAWVAKVGIPRLTARLTGSDW</sequence>
<dbReference type="InterPro" id="IPR036291">
    <property type="entry name" value="NAD(P)-bd_dom_sf"/>
</dbReference>
<dbReference type="CDD" id="cd08946">
    <property type="entry name" value="SDR_e"/>
    <property type="match status" value="1"/>
</dbReference>
<keyword evidence="5" id="KW-1185">Reference proteome</keyword>
<evidence type="ECO:0000256" key="1">
    <source>
        <dbReference type="ARBA" id="ARBA00022857"/>
    </source>
</evidence>
<dbReference type="PANTHER" id="PTHR43103:SF3">
    <property type="entry name" value="ADP-L-GLYCERO-D-MANNO-HEPTOSE-6-EPIMERASE"/>
    <property type="match status" value="1"/>
</dbReference>
<reference evidence="4 5" key="1">
    <citation type="submission" date="2023-07" db="EMBL/GenBank/DDBJ databases">
        <title>Genomic Encyclopedia of Type Strains, Phase IV (KMG-IV): sequencing the most valuable type-strain genomes for metagenomic binning, comparative biology and taxonomic classification.</title>
        <authorList>
            <person name="Goeker M."/>
        </authorList>
    </citation>
    <scope>NUCLEOTIDE SEQUENCE [LARGE SCALE GENOMIC DNA]</scope>
    <source>
        <strain evidence="4 5">B6-8</strain>
    </source>
</reference>
<protein>
    <submittedName>
        <fullName evidence="4">Nucleoside-diphosphate-sugar epimerase</fullName>
    </submittedName>
</protein>
<gene>
    <name evidence="4" type="ORF">QO014_001432</name>
</gene>
<name>A0ABU0H414_9HYPH</name>
<dbReference type="InterPro" id="IPR001509">
    <property type="entry name" value="Epimerase_deHydtase"/>
</dbReference>
<feature type="domain" description="NAD-dependent epimerase/dehydratase" evidence="3">
    <location>
        <begin position="5"/>
        <end position="162"/>
    </location>
</feature>
<proteinExistence type="predicted"/>
<dbReference type="PANTHER" id="PTHR43103">
    <property type="entry name" value="NUCLEOSIDE-DIPHOSPHATE-SUGAR EPIMERASE"/>
    <property type="match status" value="1"/>
</dbReference>
<evidence type="ECO:0000256" key="2">
    <source>
        <dbReference type="ARBA" id="ARBA00023277"/>
    </source>
</evidence>
<dbReference type="EMBL" id="JAUSVO010000002">
    <property type="protein sequence ID" value="MDQ0437047.1"/>
    <property type="molecule type" value="Genomic_DNA"/>
</dbReference>